<evidence type="ECO:0008006" key="4">
    <source>
        <dbReference type="Google" id="ProtNLM"/>
    </source>
</evidence>
<evidence type="ECO:0000256" key="1">
    <source>
        <dbReference type="SAM" id="MobiDB-lite"/>
    </source>
</evidence>
<dbReference type="Gene3D" id="1.25.10.10">
    <property type="entry name" value="Leucine-rich Repeat Variant"/>
    <property type="match status" value="1"/>
</dbReference>
<name>A0A5C5ZSP6_9BACT</name>
<organism evidence="2 3">
    <name type="scientific">Pseudobythopirellula maris</name>
    <dbReference type="NCBI Taxonomy" id="2527991"/>
    <lineage>
        <taxon>Bacteria</taxon>
        <taxon>Pseudomonadati</taxon>
        <taxon>Planctomycetota</taxon>
        <taxon>Planctomycetia</taxon>
        <taxon>Pirellulales</taxon>
        <taxon>Lacipirellulaceae</taxon>
        <taxon>Pseudobythopirellula</taxon>
    </lineage>
</organism>
<protein>
    <recommendedName>
        <fullName evidence="4">HEAT repeat protein</fullName>
    </recommendedName>
</protein>
<evidence type="ECO:0000313" key="3">
    <source>
        <dbReference type="Proteomes" id="UP000315440"/>
    </source>
</evidence>
<evidence type="ECO:0000313" key="2">
    <source>
        <dbReference type="EMBL" id="TWT90088.1"/>
    </source>
</evidence>
<reference evidence="2 3" key="1">
    <citation type="submission" date="2019-02" db="EMBL/GenBank/DDBJ databases">
        <title>Deep-cultivation of Planctomycetes and their phenomic and genomic characterization uncovers novel biology.</title>
        <authorList>
            <person name="Wiegand S."/>
            <person name="Jogler M."/>
            <person name="Boedeker C."/>
            <person name="Pinto D."/>
            <person name="Vollmers J."/>
            <person name="Rivas-Marin E."/>
            <person name="Kohn T."/>
            <person name="Peeters S.H."/>
            <person name="Heuer A."/>
            <person name="Rast P."/>
            <person name="Oberbeckmann S."/>
            <person name="Bunk B."/>
            <person name="Jeske O."/>
            <person name="Meyerdierks A."/>
            <person name="Storesund J.E."/>
            <person name="Kallscheuer N."/>
            <person name="Luecker S."/>
            <person name="Lage O.M."/>
            <person name="Pohl T."/>
            <person name="Merkel B.J."/>
            <person name="Hornburger P."/>
            <person name="Mueller R.-W."/>
            <person name="Bruemmer F."/>
            <person name="Labrenz M."/>
            <person name="Spormann A.M."/>
            <person name="Op Den Camp H."/>
            <person name="Overmann J."/>
            <person name="Amann R."/>
            <person name="Jetten M.S.M."/>
            <person name="Mascher T."/>
            <person name="Medema M.H."/>
            <person name="Devos D.P."/>
            <person name="Kaster A.-K."/>
            <person name="Ovreas L."/>
            <person name="Rohde M."/>
            <person name="Galperin M.Y."/>
            <person name="Jogler C."/>
        </authorList>
    </citation>
    <scope>NUCLEOTIDE SEQUENCE [LARGE SCALE GENOMIC DNA]</scope>
    <source>
        <strain evidence="2 3">Mal64</strain>
    </source>
</reference>
<dbReference type="InterPro" id="IPR011989">
    <property type="entry name" value="ARM-like"/>
</dbReference>
<accession>A0A5C5ZSP6</accession>
<dbReference type="AlphaFoldDB" id="A0A5C5ZSP6"/>
<dbReference type="InterPro" id="IPR016024">
    <property type="entry name" value="ARM-type_fold"/>
</dbReference>
<comment type="caution">
    <text evidence="2">The sequence shown here is derived from an EMBL/GenBank/DDBJ whole genome shotgun (WGS) entry which is preliminary data.</text>
</comment>
<keyword evidence="3" id="KW-1185">Reference proteome</keyword>
<proteinExistence type="predicted"/>
<feature type="compositionally biased region" description="Low complexity" evidence="1">
    <location>
        <begin position="292"/>
        <end position="316"/>
    </location>
</feature>
<feature type="region of interest" description="Disordered" evidence="1">
    <location>
        <begin position="292"/>
        <end position="346"/>
    </location>
</feature>
<dbReference type="Proteomes" id="UP000315440">
    <property type="component" value="Unassembled WGS sequence"/>
</dbReference>
<sequence>MAGQCGSGQKVLTRPPIARVPYKTQAQRLLIATALLAAAAACAGETRAQSLPGFPSPAAAEAETTNRGFWGKTAWTYRRMKLHCQTSEFGRFLRKAVRPLSAMSGGLIPAPPDNHFAAAVEQNAAAPIGMAPGAVPAPPPPPPPAVAAAAKINLEKSQAKIRREAVAYLAGLDCRYYPEAEAGLIAALRADSDECVRLEAARSLLSGCCCTPAVVQALSVCVSGGNQDGNPGERSQRVRMTALAALQKCESCGSGGAAPAQRPEAPLSEIGIEGRATPVAYQTASITAESATAAAAPASAAQEPWAAEPAQATPAPRKSFVGLWREAARTQDDAESGPQLAPQLAK</sequence>
<gene>
    <name evidence="2" type="ORF">Mal64_04710</name>
</gene>
<dbReference type="SUPFAM" id="SSF48371">
    <property type="entry name" value="ARM repeat"/>
    <property type="match status" value="1"/>
</dbReference>
<dbReference type="EMBL" id="SJPQ01000001">
    <property type="protein sequence ID" value="TWT90088.1"/>
    <property type="molecule type" value="Genomic_DNA"/>
</dbReference>